<comment type="subcellular location">
    <subcellularLocation>
        <location evidence="1">Secreted</location>
    </subcellularLocation>
</comment>
<feature type="domain" description="AA1-like" evidence="7">
    <location>
        <begin position="21"/>
        <end position="139"/>
    </location>
</feature>
<evidence type="ECO:0000256" key="2">
    <source>
        <dbReference type="ARBA" id="ARBA00022525"/>
    </source>
</evidence>
<name>A0AAJ0CNC9_9HYPO</name>
<keyword evidence="9" id="KW-1185">Reference proteome</keyword>
<evidence type="ECO:0000259" key="7">
    <source>
        <dbReference type="PROSITE" id="PS51895"/>
    </source>
</evidence>
<organism evidence="8 9">
    <name type="scientific">Conoideocrella luteorostrata</name>
    <dbReference type="NCBI Taxonomy" id="1105319"/>
    <lineage>
        <taxon>Eukaryota</taxon>
        <taxon>Fungi</taxon>
        <taxon>Dikarya</taxon>
        <taxon>Ascomycota</taxon>
        <taxon>Pezizomycotina</taxon>
        <taxon>Sordariomycetes</taxon>
        <taxon>Hypocreomycetidae</taxon>
        <taxon>Hypocreales</taxon>
        <taxon>Clavicipitaceae</taxon>
        <taxon>Conoideocrella</taxon>
    </lineage>
</organism>
<gene>
    <name evidence="8" type="ORF">QQS21_006462</name>
</gene>
<evidence type="ECO:0000313" key="8">
    <source>
        <dbReference type="EMBL" id="KAK2596115.1"/>
    </source>
</evidence>
<evidence type="ECO:0000256" key="3">
    <source>
        <dbReference type="ARBA" id="ARBA00022729"/>
    </source>
</evidence>
<dbReference type="PROSITE" id="PS51895">
    <property type="entry name" value="AA1"/>
    <property type="match status" value="1"/>
</dbReference>
<dbReference type="GO" id="GO:0005576">
    <property type="term" value="C:extracellular region"/>
    <property type="evidence" value="ECO:0007669"/>
    <property type="project" value="UniProtKB-SubCell"/>
</dbReference>
<dbReference type="Pfam" id="PF16541">
    <property type="entry name" value="AltA1"/>
    <property type="match status" value="1"/>
</dbReference>
<dbReference type="Gene3D" id="2.40.350.20">
    <property type="match status" value="1"/>
</dbReference>
<feature type="disulfide bond" evidence="5">
    <location>
        <begin position="61"/>
        <end position="76"/>
    </location>
</feature>
<feature type="chain" id="PRO_5042495885" description="AA1-like domain-containing protein" evidence="6">
    <location>
        <begin position="18"/>
        <end position="144"/>
    </location>
</feature>
<sequence>MKFSTATIALLAAAVSAESASQAVRVTVSDLSIHKSVSGGKTSIRSVSFKLSDPDAKNMECSAQNPTFPNAAPMQCAGSWYSFELVAGTHGNEFSLGLQHGPTHHVYWGIGSIPTKCSPGAEDILCVSENKSDSFLLSVGGNGN</sequence>
<protein>
    <recommendedName>
        <fullName evidence="7">AA1-like domain-containing protein</fullName>
    </recommendedName>
</protein>
<dbReference type="InterPro" id="IPR032382">
    <property type="entry name" value="AltA1"/>
</dbReference>
<evidence type="ECO:0000256" key="1">
    <source>
        <dbReference type="ARBA" id="ARBA00004613"/>
    </source>
</evidence>
<evidence type="ECO:0000256" key="4">
    <source>
        <dbReference type="ARBA" id="ARBA00023157"/>
    </source>
</evidence>
<dbReference type="Proteomes" id="UP001251528">
    <property type="component" value="Unassembled WGS sequence"/>
</dbReference>
<evidence type="ECO:0000313" key="9">
    <source>
        <dbReference type="Proteomes" id="UP001251528"/>
    </source>
</evidence>
<comment type="caution">
    <text evidence="8">The sequence shown here is derived from an EMBL/GenBank/DDBJ whole genome shotgun (WGS) entry which is preliminary data.</text>
</comment>
<keyword evidence="2" id="KW-0964">Secreted</keyword>
<comment type="caution">
    <text evidence="5">Lacks conserved residue(s) required for the propagation of feature annotation.</text>
</comment>
<proteinExistence type="predicted"/>
<keyword evidence="4 5" id="KW-1015">Disulfide bond</keyword>
<accession>A0AAJ0CNC9</accession>
<evidence type="ECO:0000256" key="6">
    <source>
        <dbReference type="SAM" id="SignalP"/>
    </source>
</evidence>
<feature type="signal peptide" evidence="6">
    <location>
        <begin position="1"/>
        <end position="17"/>
    </location>
</feature>
<evidence type="ECO:0000256" key="5">
    <source>
        <dbReference type="PROSITE-ProRule" id="PRU01243"/>
    </source>
</evidence>
<reference evidence="8" key="1">
    <citation type="submission" date="2023-06" db="EMBL/GenBank/DDBJ databases">
        <title>Conoideocrella luteorostrata (Hypocreales: Clavicipitaceae), a potential biocontrol fungus for elongate hemlock scale in United States Christmas tree production areas.</title>
        <authorList>
            <person name="Barrett H."/>
            <person name="Lovett B."/>
            <person name="Macias A.M."/>
            <person name="Stajich J.E."/>
            <person name="Kasson M.T."/>
        </authorList>
    </citation>
    <scope>NUCLEOTIDE SEQUENCE</scope>
    <source>
        <strain evidence="8">ARSEF 14590</strain>
    </source>
</reference>
<dbReference type="AlphaFoldDB" id="A0AAJ0CNC9"/>
<dbReference type="EMBL" id="JASWJB010000120">
    <property type="protein sequence ID" value="KAK2596115.1"/>
    <property type="molecule type" value="Genomic_DNA"/>
</dbReference>
<keyword evidence="3 6" id="KW-0732">Signal</keyword>